<keyword evidence="10" id="KW-0325">Glycoprotein</keyword>
<feature type="transmembrane region" description="Helical" evidence="14">
    <location>
        <begin position="376"/>
        <end position="398"/>
    </location>
</feature>
<evidence type="ECO:0000256" key="6">
    <source>
        <dbReference type="ARBA" id="ARBA00022989"/>
    </source>
</evidence>
<dbReference type="GO" id="GO:0005886">
    <property type="term" value="C:plasma membrane"/>
    <property type="evidence" value="ECO:0007669"/>
    <property type="project" value="UniProtKB-SubCell"/>
</dbReference>
<dbReference type="AlphaFoldDB" id="A0A9Q1C9K7"/>
<keyword evidence="5 14" id="KW-0812">Transmembrane</keyword>
<evidence type="ECO:0000256" key="12">
    <source>
        <dbReference type="ARBA" id="ARBA00036099"/>
    </source>
</evidence>
<sequence length="592" mass="63983">MASISFVDYCVLIGILLVCALIGIFHAFRGTRQRTGKDYFLGNRNISSFPVAVSLVVSVMSAVTYLGTPVDVYMHGPKFGLMCLNKAIVALVVTTVTLPVFYRLGVTSVYEYLDVRFNRVVRYAVVTVEIFFSTLYLGIVIYAPSLALSTVTGLNLTMSILSIGVVCTFYTTIGGMKAVIWTDVFQVAAVMMMGFILMTIVGTVKIGGIAESWQRAVEGQRNQLIDFNPDPTIRLSFWSIFVGGSLFSISAMGAKQSVVQRYNSCTTEHQAKVAAWMGILGLGIVEIAAVATGMTMYGYYAYCDPLSQGIVSKPDQLIPYFIIDLFYAIPGLPGILLGGAFCASLSTMSSILNGLAAVTGNDFIKVIWKDLPETRYLIIVKVVSVAYGTLSVVVAFLVPSLGKILQVTLSIGGIFGGPVLGVFCLGMLVRRANSFSAFIGLICGVCVGVIFQIGALFYPPSSERLPLSVEGCIADEFNVTSGVTISPEPTTVPIVYEMMTTPGILYDHVFTGRLFGISFLHYATVTSLTTLLIGIVSSFFCCGDNKDEIDPLLLSPVVQRFYHDKPKSNVLPGGEEEVQMMSCQPSDKPVKV</sequence>
<evidence type="ECO:0000313" key="16">
    <source>
        <dbReference type="Proteomes" id="UP001152320"/>
    </source>
</evidence>
<feature type="transmembrane region" description="Helical" evidence="14">
    <location>
        <begin position="6"/>
        <end position="28"/>
    </location>
</feature>
<dbReference type="Gene3D" id="1.20.1730.10">
    <property type="entry name" value="Sodium/glucose cotransporter"/>
    <property type="match status" value="1"/>
</dbReference>
<accession>A0A9Q1C9K7</accession>
<dbReference type="NCBIfam" id="TIGR00813">
    <property type="entry name" value="sss"/>
    <property type="match status" value="1"/>
</dbReference>
<dbReference type="PROSITE" id="PS00456">
    <property type="entry name" value="NA_SOLUT_SYMP_1"/>
    <property type="match status" value="1"/>
</dbReference>
<keyword evidence="9 14" id="KW-0472">Membrane</keyword>
<feature type="transmembrane region" description="Helical" evidence="14">
    <location>
        <begin position="320"/>
        <end position="343"/>
    </location>
</feature>
<keyword evidence="6 14" id="KW-1133">Transmembrane helix</keyword>
<evidence type="ECO:0000256" key="8">
    <source>
        <dbReference type="ARBA" id="ARBA00023065"/>
    </source>
</evidence>
<dbReference type="Pfam" id="PF00474">
    <property type="entry name" value="SSF"/>
    <property type="match status" value="1"/>
</dbReference>
<dbReference type="PANTHER" id="PTHR42985">
    <property type="entry name" value="SODIUM-COUPLED MONOCARBOXYLATE TRANSPORTER"/>
    <property type="match status" value="1"/>
</dbReference>
<dbReference type="PANTHER" id="PTHR42985:SF40">
    <property type="entry name" value="LD47995P-RELATED"/>
    <property type="match status" value="1"/>
</dbReference>
<dbReference type="PROSITE" id="PS50283">
    <property type="entry name" value="NA_SOLUT_SYMP_3"/>
    <property type="match status" value="1"/>
</dbReference>
<feature type="transmembrane region" description="Helical" evidence="14">
    <location>
        <begin position="235"/>
        <end position="254"/>
    </location>
</feature>
<proteinExistence type="inferred from homology"/>
<dbReference type="GO" id="GO:0015293">
    <property type="term" value="F:symporter activity"/>
    <property type="evidence" value="ECO:0007669"/>
    <property type="project" value="TreeGrafter"/>
</dbReference>
<dbReference type="InterPro" id="IPR001734">
    <property type="entry name" value="Na/solute_symporter"/>
</dbReference>
<dbReference type="OrthoDB" id="6132759at2759"/>
<feature type="transmembrane region" description="Helical" evidence="14">
    <location>
        <begin position="404"/>
        <end position="428"/>
    </location>
</feature>
<keyword evidence="11" id="KW-0739">Sodium transport</keyword>
<organism evidence="15 16">
    <name type="scientific">Holothuria leucospilota</name>
    <name type="common">Black long sea cucumber</name>
    <name type="synonym">Mertensiothuria leucospilota</name>
    <dbReference type="NCBI Taxonomy" id="206669"/>
    <lineage>
        <taxon>Eukaryota</taxon>
        <taxon>Metazoa</taxon>
        <taxon>Echinodermata</taxon>
        <taxon>Eleutherozoa</taxon>
        <taxon>Echinozoa</taxon>
        <taxon>Holothuroidea</taxon>
        <taxon>Aspidochirotacea</taxon>
        <taxon>Aspidochirotida</taxon>
        <taxon>Holothuriidae</taxon>
        <taxon>Holothuria</taxon>
    </lineage>
</organism>
<keyword evidence="3" id="KW-0813">Transport</keyword>
<name>A0A9Q1C9K7_HOLLE</name>
<evidence type="ECO:0000256" key="4">
    <source>
        <dbReference type="ARBA" id="ARBA00022475"/>
    </source>
</evidence>
<evidence type="ECO:0000256" key="11">
    <source>
        <dbReference type="ARBA" id="ARBA00023201"/>
    </source>
</evidence>
<keyword evidence="16" id="KW-1185">Reference proteome</keyword>
<feature type="transmembrane region" description="Helical" evidence="14">
    <location>
        <begin position="275"/>
        <end position="300"/>
    </location>
</feature>
<evidence type="ECO:0000256" key="2">
    <source>
        <dbReference type="ARBA" id="ARBA00006434"/>
    </source>
</evidence>
<protein>
    <submittedName>
        <fullName evidence="15">Sodium-coupled monocarboxylate transporter 1</fullName>
    </submittedName>
</protein>
<dbReference type="Proteomes" id="UP001152320">
    <property type="component" value="Chromosome 6"/>
</dbReference>
<evidence type="ECO:0000313" key="15">
    <source>
        <dbReference type="EMBL" id="KAJ8040655.1"/>
    </source>
</evidence>
<gene>
    <name evidence="15" type="ORF">HOLleu_15013</name>
</gene>
<dbReference type="InterPro" id="IPR051163">
    <property type="entry name" value="Sodium:Solute_Symporter_SSF"/>
</dbReference>
<feature type="transmembrane region" description="Helical" evidence="14">
    <location>
        <begin position="435"/>
        <end position="458"/>
    </location>
</feature>
<feature type="transmembrane region" description="Helical" evidence="14">
    <location>
        <begin position="519"/>
        <end position="542"/>
    </location>
</feature>
<feature type="transmembrane region" description="Helical" evidence="14">
    <location>
        <begin position="123"/>
        <end position="142"/>
    </location>
</feature>
<dbReference type="GO" id="GO:0098660">
    <property type="term" value="P:inorganic ion transmembrane transport"/>
    <property type="evidence" value="ECO:0007669"/>
    <property type="project" value="UniProtKB-ARBA"/>
</dbReference>
<dbReference type="EMBL" id="JAIZAY010000006">
    <property type="protein sequence ID" value="KAJ8040655.1"/>
    <property type="molecule type" value="Genomic_DNA"/>
</dbReference>
<reference evidence="15" key="1">
    <citation type="submission" date="2021-10" db="EMBL/GenBank/DDBJ databases">
        <title>Tropical sea cucumber genome reveals ecological adaptation and Cuvierian tubules defense mechanism.</title>
        <authorList>
            <person name="Chen T."/>
        </authorList>
    </citation>
    <scope>NUCLEOTIDE SEQUENCE</scope>
    <source>
        <strain evidence="15">Nanhai2018</strain>
        <tissue evidence="15">Muscle</tissue>
    </source>
</reference>
<feature type="transmembrane region" description="Helical" evidence="14">
    <location>
        <begin position="184"/>
        <end position="204"/>
    </location>
</feature>
<dbReference type="InterPro" id="IPR018212">
    <property type="entry name" value="Na/solute_symporter_CS"/>
</dbReference>
<dbReference type="InterPro" id="IPR038377">
    <property type="entry name" value="Na/Glc_symporter_sf"/>
</dbReference>
<feature type="transmembrane region" description="Helical" evidence="14">
    <location>
        <begin position="79"/>
        <end position="102"/>
    </location>
</feature>
<keyword evidence="4" id="KW-1003">Cell membrane</keyword>
<comment type="similarity">
    <text evidence="2 13">Belongs to the sodium:solute symporter (SSF) (TC 2.A.21) family.</text>
</comment>
<evidence type="ECO:0000256" key="3">
    <source>
        <dbReference type="ARBA" id="ARBA00022448"/>
    </source>
</evidence>
<evidence type="ECO:0000256" key="5">
    <source>
        <dbReference type="ARBA" id="ARBA00022692"/>
    </source>
</evidence>
<evidence type="ECO:0000256" key="9">
    <source>
        <dbReference type="ARBA" id="ARBA00023136"/>
    </source>
</evidence>
<evidence type="ECO:0000256" key="13">
    <source>
        <dbReference type="RuleBase" id="RU362091"/>
    </source>
</evidence>
<dbReference type="GO" id="GO:0006814">
    <property type="term" value="P:sodium ion transport"/>
    <property type="evidence" value="ECO:0007669"/>
    <property type="project" value="UniProtKB-KW"/>
</dbReference>
<keyword evidence="8" id="KW-0406">Ion transport</keyword>
<dbReference type="GO" id="GO:0015075">
    <property type="term" value="F:monoatomic ion transmembrane transporter activity"/>
    <property type="evidence" value="ECO:0007669"/>
    <property type="project" value="UniProtKB-ARBA"/>
</dbReference>
<feature type="transmembrane region" description="Helical" evidence="14">
    <location>
        <begin position="154"/>
        <end position="172"/>
    </location>
</feature>
<keyword evidence="7" id="KW-0915">Sodium</keyword>
<dbReference type="CDD" id="cd11492">
    <property type="entry name" value="SLC5sbd_NIS-SMVT"/>
    <property type="match status" value="1"/>
</dbReference>
<comment type="caution">
    <text evidence="15">The sequence shown here is derived from an EMBL/GenBank/DDBJ whole genome shotgun (WGS) entry which is preliminary data.</text>
</comment>
<feature type="transmembrane region" description="Helical" evidence="14">
    <location>
        <begin position="49"/>
        <end position="67"/>
    </location>
</feature>
<evidence type="ECO:0000256" key="7">
    <source>
        <dbReference type="ARBA" id="ARBA00023053"/>
    </source>
</evidence>
<comment type="subcellular location">
    <subcellularLocation>
        <location evidence="1">Cell membrane</location>
        <topology evidence="1">Multi-pass membrane protein</topology>
    </subcellularLocation>
</comment>
<comment type="catalytic activity">
    <reaction evidence="12">
        <text>iodide(out) + 2 Na(+)(out) = iodide(in) + 2 Na(+)(in)</text>
        <dbReference type="Rhea" id="RHEA:71207"/>
        <dbReference type="ChEBI" id="CHEBI:16382"/>
        <dbReference type="ChEBI" id="CHEBI:29101"/>
    </reaction>
</comment>
<evidence type="ECO:0000256" key="14">
    <source>
        <dbReference type="SAM" id="Phobius"/>
    </source>
</evidence>
<evidence type="ECO:0000256" key="10">
    <source>
        <dbReference type="ARBA" id="ARBA00023180"/>
    </source>
</evidence>
<evidence type="ECO:0000256" key="1">
    <source>
        <dbReference type="ARBA" id="ARBA00004651"/>
    </source>
</evidence>